<protein>
    <submittedName>
        <fullName evidence="1">Uncharacterized protein</fullName>
    </submittedName>
</protein>
<comment type="caution">
    <text evidence="1">The sequence shown here is derived from an EMBL/GenBank/DDBJ whole genome shotgun (WGS) entry which is preliminary data.</text>
</comment>
<sequence>MVIDKKMFRLAEERIRNYYRKNAKIKSLKEKISFLENSIKIIEAKMENNYFNIPSNLKSPDFVEKIQSSCVGSPIEQSMIKVLEGYENKIAAYIKEIGYLENLIFEIEEDYKIIECNMLNSLEEEERNFLEEAYKKRIPNWKLANKYHMSEVSCTRKKKRLIREIIIWEKDRLSEI</sequence>
<gene>
    <name evidence="1" type="ORF">G6Z34_10930</name>
</gene>
<dbReference type="AlphaFoldDB" id="A0AAP7BW52"/>
<dbReference type="Proteomes" id="UP000481454">
    <property type="component" value="Unassembled WGS sequence"/>
</dbReference>
<accession>A0AAP7BW52</accession>
<evidence type="ECO:0000313" key="1">
    <source>
        <dbReference type="EMBL" id="NGU30621.1"/>
    </source>
</evidence>
<evidence type="ECO:0000313" key="2">
    <source>
        <dbReference type="Proteomes" id="UP000481454"/>
    </source>
</evidence>
<dbReference type="EMBL" id="JAALLZ010000004">
    <property type="protein sequence ID" value="NGU30621.1"/>
    <property type="molecule type" value="Genomic_DNA"/>
</dbReference>
<reference evidence="1 2" key="1">
    <citation type="submission" date="2020-02" db="EMBL/GenBank/DDBJ databases">
        <title>Genomic Insights into the Phylogeny and Genetic Plasticity of the Human and Animal Enteric Pathogen Clostridium perfringens.</title>
        <authorList>
            <person name="Feng Y."/>
            <person name="Hu Y."/>
        </authorList>
    </citation>
    <scope>NUCLEOTIDE SEQUENCE [LARGE SCALE GENOMIC DNA]</scope>
    <source>
        <strain evidence="1 2">CP-40</strain>
    </source>
</reference>
<name>A0AAP7BW52_CLOPF</name>
<organism evidence="1 2">
    <name type="scientific">Clostridium perfringens</name>
    <dbReference type="NCBI Taxonomy" id="1502"/>
    <lineage>
        <taxon>Bacteria</taxon>
        <taxon>Bacillati</taxon>
        <taxon>Bacillota</taxon>
        <taxon>Clostridia</taxon>
        <taxon>Eubacteriales</taxon>
        <taxon>Clostridiaceae</taxon>
        <taxon>Clostridium</taxon>
    </lineage>
</organism>
<dbReference type="RefSeq" id="WP_003459410.1">
    <property type="nucleotide sequence ID" value="NZ_CATNWX010000006.1"/>
</dbReference>
<proteinExistence type="predicted"/>